<name>K4FZF2_GADMO</name>
<dbReference type="InterPro" id="IPR017241">
    <property type="entry name" value="Toll-like_receptor"/>
</dbReference>
<evidence type="ECO:0000256" key="13">
    <source>
        <dbReference type="ARBA" id="ARBA00023198"/>
    </source>
</evidence>
<dbReference type="InterPro" id="IPR000157">
    <property type="entry name" value="TIR_dom"/>
</dbReference>
<keyword evidence="4" id="KW-0433">Leucine-rich repeat</keyword>
<dbReference type="InterPro" id="IPR003591">
    <property type="entry name" value="Leu-rich_rpt_typical-subtyp"/>
</dbReference>
<reference evidence="18" key="1">
    <citation type="journal article" date="2012" name="BMC Evol. Biol.">
        <title>Diversification of the expanded teleost-specific toll-like receptor family in Atlantic cod, Gadus morhua.</title>
        <authorList>
            <person name="Sundaram A.Y."/>
            <person name="Kiron V."/>
            <person name="Dopazo J."/>
            <person name="Fernandes J.M."/>
        </authorList>
    </citation>
    <scope>NUCLEOTIDE SEQUENCE</scope>
</reference>
<keyword evidence="10 15" id="KW-0472">Membrane</keyword>
<accession>K4FZF2</accession>
<reference evidence="18" key="2">
    <citation type="submission" date="2012-05" db="EMBL/GenBank/DDBJ databases">
        <authorList>
            <person name="Sundaram A."/>
            <person name="Kiron V."/>
            <person name="Fernandes J.M.O."/>
        </authorList>
    </citation>
    <scope>NUCLEOTIDE SEQUENCE</scope>
</reference>
<dbReference type="PANTHER" id="PTHR24365:SF522">
    <property type="entry name" value="LOW QUALITY PROTEIN: TOLL-LIKE RECEPTOR 13-RELATED"/>
    <property type="match status" value="1"/>
</dbReference>
<feature type="signal peptide" evidence="16">
    <location>
        <begin position="1"/>
        <end position="27"/>
    </location>
</feature>
<dbReference type="FunFam" id="3.80.10.10:FF:001164">
    <property type="entry name" value="GH01279p"/>
    <property type="match status" value="1"/>
</dbReference>
<dbReference type="PIRSF" id="PIRSF037595">
    <property type="entry name" value="Toll-like_receptor"/>
    <property type="match status" value="1"/>
</dbReference>
<keyword evidence="7" id="KW-0677">Repeat</keyword>
<dbReference type="Gene3D" id="3.80.10.10">
    <property type="entry name" value="Ribonuclease Inhibitor"/>
    <property type="match status" value="4"/>
</dbReference>
<organism evidence="18">
    <name type="scientific">Gadus morhua</name>
    <name type="common">Atlantic cod</name>
    <dbReference type="NCBI Taxonomy" id="8049"/>
    <lineage>
        <taxon>Eukaryota</taxon>
        <taxon>Metazoa</taxon>
        <taxon>Chordata</taxon>
        <taxon>Craniata</taxon>
        <taxon>Vertebrata</taxon>
        <taxon>Euteleostomi</taxon>
        <taxon>Actinopterygii</taxon>
        <taxon>Neopterygii</taxon>
        <taxon>Teleostei</taxon>
        <taxon>Neoteleostei</taxon>
        <taxon>Acanthomorphata</taxon>
        <taxon>Zeiogadaria</taxon>
        <taxon>Gadariae</taxon>
        <taxon>Gadiformes</taxon>
        <taxon>Gadoidei</taxon>
        <taxon>Gadidae</taxon>
        <taxon>Gadus</taxon>
    </lineage>
</organism>
<sequence length="840" mass="96429">MPCRGIRFCSFGILYLFLNNFIFPTASYTLKNCRVTQNRDAICQKNSLNVFPKDIPERVRSIELSRNNISTLYKTDLKNLPNLLRLDLTRNRISKIESSTFVVQISLKVLTLNNNRLCKLQEGMFDGLVNLIELYLTSNQIQTVAPASFKSLSKLTILDLGHNKLRHLTNVFLQHTPLLQNLYIPANNISTFNSWELSNKSTELVTLDLSQNELMYFRLTAGIFPKLKRLFLEDGIKNGIVWEVNDTSYLRNVVRLDVSGVRSSLHGLQEVLKTFNSSSSLRHLQLNQINNGLRDLINISCKFSKLSYFEIRNNSIKVIRSDLLHDCTYLKLLNLGMNEITEISNNSFQSLRLLNTLILKSNCLTSVPYAVRKTQISKLDLSHNKINILGCDDFANMTRLSVIYLSNNPLLALKDCVFKDLVNLNRLKLQNSSIHQLNGTFKKNKQNLKTLSLINNKLTVLDHGEFEALKSLQTLSLKGNKLKQLKDRTFFGLSRLTHLNLESNKISEITNGTFGDLKALKTLNLKNNQIKYASVEPILYPPFAELSQLDTLDISGQSRSHKRLNFPQNFLQGLTNLSILYIHGNHLTSMHPNTFNYTPNLNVLVMSDNFLTDIHNNLFSPTQKLKGLYISMTMLRSLDFLLHANLTELEMLLVAYNTFSVIREPVMLSLPALTYLDMQGNGFTCNCDNAWFLQWVITNEQTQVFAAYSYECSYPPNLKGRKLLQVDVRSCIVDMDFICYISTACTVIMTLAVSFTHHFLQWHLVYAYYLMLAFLYNSKNKDKRAHQYDAFVSYNANDEGWVLGELLPKLEDEQGWRLCLHHRDFQPGEEPYPEHPLHPH</sequence>
<dbReference type="GO" id="GO:0045087">
    <property type="term" value="P:innate immune response"/>
    <property type="evidence" value="ECO:0007669"/>
    <property type="project" value="UniProtKB-UniRule"/>
</dbReference>
<dbReference type="SUPFAM" id="SSF52058">
    <property type="entry name" value="L domain-like"/>
    <property type="match status" value="3"/>
</dbReference>
<feature type="chain" id="PRO_5003878483" evidence="16">
    <location>
        <begin position="28"/>
        <end position="840"/>
    </location>
</feature>
<dbReference type="GO" id="GO:0004888">
    <property type="term" value="F:transmembrane signaling receptor activity"/>
    <property type="evidence" value="ECO:0007669"/>
    <property type="project" value="InterPro"/>
</dbReference>
<protein>
    <submittedName>
        <fullName evidence="18">Toll-like receptor 22l</fullName>
    </submittedName>
</protein>
<dbReference type="FunFam" id="3.80.10.10:FF:000770">
    <property type="entry name" value="Uncharacterized protein"/>
    <property type="match status" value="1"/>
</dbReference>
<evidence type="ECO:0000256" key="9">
    <source>
        <dbReference type="ARBA" id="ARBA00022989"/>
    </source>
</evidence>
<feature type="transmembrane region" description="Helical" evidence="15">
    <location>
        <begin position="759"/>
        <end position="776"/>
    </location>
</feature>
<evidence type="ECO:0000256" key="10">
    <source>
        <dbReference type="ARBA" id="ARBA00023136"/>
    </source>
</evidence>
<dbReference type="SMART" id="SM00365">
    <property type="entry name" value="LRR_SD22"/>
    <property type="match status" value="7"/>
</dbReference>
<dbReference type="InterPro" id="IPR001611">
    <property type="entry name" value="Leu-rich_rpt"/>
</dbReference>
<keyword evidence="13 14" id="KW-0395">Inflammatory response</keyword>
<dbReference type="SMART" id="SM00369">
    <property type="entry name" value="LRR_TYP"/>
    <property type="match status" value="16"/>
</dbReference>
<evidence type="ECO:0000256" key="14">
    <source>
        <dbReference type="PIRNR" id="PIRNR037595"/>
    </source>
</evidence>
<dbReference type="EMBL" id="JX074783">
    <property type="protein sequence ID" value="AFK76496.1"/>
    <property type="molecule type" value="mRNA"/>
</dbReference>
<keyword evidence="6 16" id="KW-0732">Signal</keyword>
<dbReference type="SUPFAM" id="SSF52200">
    <property type="entry name" value="Toll/Interleukin receptor TIR domain"/>
    <property type="match status" value="1"/>
</dbReference>
<feature type="domain" description="TIR" evidence="17">
    <location>
        <begin position="786"/>
        <end position="840"/>
    </location>
</feature>
<evidence type="ECO:0000256" key="1">
    <source>
        <dbReference type="ARBA" id="ARBA00004479"/>
    </source>
</evidence>
<dbReference type="PANTHER" id="PTHR24365">
    <property type="entry name" value="TOLL-LIKE RECEPTOR"/>
    <property type="match status" value="1"/>
</dbReference>
<evidence type="ECO:0000256" key="6">
    <source>
        <dbReference type="ARBA" id="ARBA00022729"/>
    </source>
</evidence>
<evidence type="ECO:0000256" key="5">
    <source>
        <dbReference type="ARBA" id="ARBA00022692"/>
    </source>
</evidence>
<evidence type="ECO:0000256" key="7">
    <source>
        <dbReference type="ARBA" id="ARBA00022737"/>
    </source>
</evidence>
<keyword evidence="12" id="KW-0325">Glycoprotein</keyword>
<evidence type="ECO:0000256" key="3">
    <source>
        <dbReference type="ARBA" id="ARBA00022588"/>
    </source>
</evidence>
<keyword evidence="9 15" id="KW-1133">Transmembrane helix</keyword>
<gene>
    <name evidence="18" type="primary">tlr22l</name>
</gene>
<dbReference type="Gene3D" id="3.40.50.10140">
    <property type="entry name" value="Toll/interleukin-1 receptor homology (TIR) domain"/>
    <property type="match status" value="1"/>
</dbReference>
<dbReference type="PROSITE" id="PS51450">
    <property type="entry name" value="LRR"/>
    <property type="match status" value="4"/>
</dbReference>
<dbReference type="InterPro" id="IPR035897">
    <property type="entry name" value="Toll_tir_struct_dom_sf"/>
</dbReference>
<evidence type="ECO:0000256" key="4">
    <source>
        <dbReference type="ARBA" id="ARBA00022614"/>
    </source>
</evidence>
<comment type="subcellular location">
    <subcellularLocation>
        <location evidence="1">Membrane</location>
        <topology evidence="1">Single-pass type I membrane protein</topology>
    </subcellularLocation>
</comment>
<dbReference type="SMART" id="SM00082">
    <property type="entry name" value="LRRCT"/>
    <property type="match status" value="1"/>
</dbReference>
<evidence type="ECO:0000256" key="8">
    <source>
        <dbReference type="ARBA" id="ARBA00022859"/>
    </source>
</evidence>
<keyword evidence="5 15" id="KW-0812">Transmembrane</keyword>
<evidence type="ECO:0000256" key="12">
    <source>
        <dbReference type="ARBA" id="ARBA00023180"/>
    </source>
</evidence>
<dbReference type="InterPro" id="IPR000483">
    <property type="entry name" value="Cys-rich_flank_reg_C"/>
</dbReference>
<evidence type="ECO:0000256" key="11">
    <source>
        <dbReference type="ARBA" id="ARBA00023170"/>
    </source>
</evidence>
<evidence type="ECO:0000259" key="17">
    <source>
        <dbReference type="PROSITE" id="PS50104"/>
    </source>
</evidence>
<dbReference type="GO" id="GO:0006954">
    <property type="term" value="P:inflammatory response"/>
    <property type="evidence" value="ECO:0007669"/>
    <property type="project" value="UniProtKB-UniRule"/>
</dbReference>
<keyword evidence="11 14" id="KW-0675">Receptor</keyword>
<evidence type="ECO:0000313" key="18">
    <source>
        <dbReference type="EMBL" id="AFK76496.1"/>
    </source>
</evidence>
<evidence type="ECO:0000256" key="16">
    <source>
        <dbReference type="SAM" id="SignalP"/>
    </source>
</evidence>
<keyword evidence="3 14" id="KW-0399">Innate immunity</keyword>
<dbReference type="Pfam" id="PF13855">
    <property type="entry name" value="LRR_8"/>
    <property type="match status" value="4"/>
</dbReference>
<dbReference type="GO" id="GO:0005886">
    <property type="term" value="C:plasma membrane"/>
    <property type="evidence" value="ECO:0007669"/>
    <property type="project" value="TreeGrafter"/>
</dbReference>
<evidence type="ECO:0000256" key="2">
    <source>
        <dbReference type="ARBA" id="ARBA00009634"/>
    </source>
</evidence>
<keyword evidence="8 14" id="KW-0391">Immunity</keyword>
<evidence type="ECO:0000256" key="15">
    <source>
        <dbReference type="SAM" id="Phobius"/>
    </source>
</evidence>
<dbReference type="PROSITE" id="PS50104">
    <property type="entry name" value="TIR"/>
    <property type="match status" value="1"/>
</dbReference>
<dbReference type="GO" id="GO:0002224">
    <property type="term" value="P:toll-like receptor signaling pathway"/>
    <property type="evidence" value="ECO:0007669"/>
    <property type="project" value="InterPro"/>
</dbReference>
<proteinExistence type="evidence at transcript level"/>
<comment type="similarity">
    <text evidence="2 14">Belongs to the Toll-like receptor family.</text>
</comment>
<dbReference type="InterPro" id="IPR032675">
    <property type="entry name" value="LRR_dom_sf"/>
</dbReference>
<dbReference type="AlphaFoldDB" id="K4FZF2"/>